<dbReference type="EMBL" id="VSTH01000101">
    <property type="protein sequence ID" value="TYO63374.1"/>
    <property type="molecule type" value="Genomic_DNA"/>
</dbReference>
<sequence>MGRLRIILAICGATTLALWPVTDTSLSYIWNASENVPIGLYRLQGTTRLHITELVAVRPPEPLASFLDFRRGAVPMITIAFRRRMSKLVAALRVVGREPGLGHRARAG</sequence>
<reference evidence="1 2" key="1">
    <citation type="submission" date="2019-08" db="EMBL/GenBank/DDBJ databases">
        <title>Bradyrhizobium hipponensis sp. nov., a rhizobium isolated from a Lupinus angustifolius root nodule in Tunisia.</title>
        <authorList>
            <person name="Off K."/>
            <person name="Rejili M."/>
            <person name="Mars M."/>
            <person name="Brachmann A."/>
            <person name="Marin M."/>
        </authorList>
    </citation>
    <scope>NUCLEOTIDE SEQUENCE [LARGE SCALE GENOMIC DNA]</scope>
    <source>
        <strain evidence="2">aSej3</strain>
    </source>
</reference>
<keyword evidence="2" id="KW-1185">Reference proteome</keyword>
<organism evidence="1 2">
    <name type="scientific">Bradyrhizobium hipponense</name>
    <dbReference type="NCBI Taxonomy" id="2605638"/>
    <lineage>
        <taxon>Bacteria</taxon>
        <taxon>Pseudomonadati</taxon>
        <taxon>Pseudomonadota</taxon>
        <taxon>Alphaproteobacteria</taxon>
        <taxon>Hyphomicrobiales</taxon>
        <taxon>Nitrobacteraceae</taxon>
        <taxon>Bradyrhizobium</taxon>
    </lineage>
</organism>
<dbReference type="AlphaFoldDB" id="A0A5S4YIE2"/>
<gene>
    <name evidence="1" type="ORF">FXV83_27900</name>
</gene>
<proteinExistence type="predicted"/>
<comment type="caution">
    <text evidence="1">The sequence shown here is derived from an EMBL/GenBank/DDBJ whole genome shotgun (WGS) entry which is preliminary data.</text>
</comment>
<protein>
    <submittedName>
        <fullName evidence="1">Uncharacterized protein</fullName>
    </submittedName>
</protein>
<evidence type="ECO:0000313" key="1">
    <source>
        <dbReference type="EMBL" id="TYO63374.1"/>
    </source>
</evidence>
<accession>A0A5S4YIE2</accession>
<evidence type="ECO:0000313" key="2">
    <source>
        <dbReference type="Proteomes" id="UP000324797"/>
    </source>
</evidence>
<dbReference type="Proteomes" id="UP000324797">
    <property type="component" value="Unassembled WGS sequence"/>
</dbReference>
<name>A0A5S4YIE2_9BRAD</name>